<dbReference type="AlphaFoldDB" id="A0A6L3SSX7"/>
<dbReference type="OrthoDB" id="8006043at2"/>
<dbReference type="RefSeq" id="WP_151004598.1">
    <property type="nucleotide sequence ID" value="NZ_BPQY01000271.1"/>
</dbReference>
<comment type="caution">
    <text evidence="1">The sequence shown here is derived from an EMBL/GenBank/DDBJ whole genome shotgun (WGS) entry which is preliminary data.</text>
</comment>
<evidence type="ECO:0000313" key="2">
    <source>
        <dbReference type="Proteomes" id="UP000474159"/>
    </source>
</evidence>
<accession>A0A6L3SSX7</accession>
<dbReference type="Proteomes" id="UP000474159">
    <property type="component" value="Unassembled WGS sequence"/>
</dbReference>
<proteinExistence type="predicted"/>
<organism evidence="1 2">
    <name type="scientific">Methylobacterium soli</name>
    <dbReference type="NCBI Taxonomy" id="553447"/>
    <lineage>
        <taxon>Bacteria</taxon>
        <taxon>Pseudomonadati</taxon>
        <taxon>Pseudomonadota</taxon>
        <taxon>Alphaproteobacteria</taxon>
        <taxon>Hyphomicrobiales</taxon>
        <taxon>Methylobacteriaceae</taxon>
        <taxon>Methylobacterium</taxon>
    </lineage>
</organism>
<evidence type="ECO:0000313" key="1">
    <source>
        <dbReference type="EMBL" id="KAB1072543.1"/>
    </source>
</evidence>
<reference evidence="1 2" key="1">
    <citation type="submission" date="2019-09" db="EMBL/GenBank/DDBJ databases">
        <title>YIM 48816 draft genome.</title>
        <authorList>
            <person name="Jiang L."/>
        </authorList>
    </citation>
    <scope>NUCLEOTIDE SEQUENCE [LARGE SCALE GENOMIC DNA]</scope>
    <source>
        <strain evidence="1 2">YIM 48816</strain>
    </source>
</reference>
<protein>
    <submittedName>
        <fullName evidence="1">Uncharacterized protein</fullName>
    </submittedName>
</protein>
<name>A0A6L3SSX7_9HYPH</name>
<sequence>MDESTRPLVLGVAKFINVAIIDSGRTAAVTLAGPDDREIALLIPERVAVSLQAGLVDGLETMRKQQPKP</sequence>
<keyword evidence="2" id="KW-1185">Reference proteome</keyword>
<gene>
    <name evidence="1" type="ORF">F6X53_28065</name>
</gene>
<dbReference type="EMBL" id="VZZK01000048">
    <property type="protein sequence ID" value="KAB1072543.1"/>
    <property type="molecule type" value="Genomic_DNA"/>
</dbReference>